<keyword evidence="2" id="KW-0539">Nucleus</keyword>
<dbReference type="InterPro" id="IPR027417">
    <property type="entry name" value="P-loop_NTPase"/>
</dbReference>
<dbReference type="InterPro" id="IPR051988">
    <property type="entry name" value="HRR_RAD51_Paralog"/>
</dbReference>
<reference evidence="4" key="1">
    <citation type="submission" date="2023-08" db="EMBL/GenBank/DDBJ databases">
        <title>Black Yeasts Isolated from many extreme environments.</title>
        <authorList>
            <person name="Coleine C."/>
            <person name="Stajich J.E."/>
            <person name="Selbmann L."/>
        </authorList>
    </citation>
    <scope>NUCLEOTIDE SEQUENCE</scope>
    <source>
        <strain evidence="4">CCFEE 5810</strain>
    </source>
</reference>
<dbReference type="GO" id="GO:0000400">
    <property type="term" value="F:four-way junction DNA binding"/>
    <property type="evidence" value="ECO:0007669"/>
    <property type="project" value="TreeGrafter"/>
</dbReference>
<dbReference type="GO" id="GO:0008094">
    <property type="term" value="F:ATP-dependent activity, acting on DNA"/>
    <property type="evidence" value="ECO:0007669"/>
    <property type="project" value="TreeGrafter"/>
</dbReference>
<protein>
    <recommendedName>
        <fullName evidence="6">DNA recombination and repair protein Rad51-like C-terminal domain-containing protein</fullName>
    </recommendedName>
</protein>
<sequence>MAMAAEQILASTLWTLHRVALAPTATSSQSKKLPTGHRSLDNTLEGGLDHGSLSCLSAEADSGTSDIMQAVLISHLLSAPNATATVIDTTLAFDLRNLHGKLVRVLQVQGKDGAEAMDVLKRLTIMKVFDFIGLTESVTEFRDALESEDASAPRGEPPPRGIVADSEDEDDMLDEPTPPSVSTLPKGPAPRVPSLLMIDNISQAAAPLLKSNHVQGQALLTSFMRSLAHLTRTYGLRTLLLNGVTSYSQSREETPSIFSSCVLRPALGKSFASLVDLHMLVHAVPRTAADARIVYGGQHEIKRGAEPEVTEVLEVLQDRYNVGT</sequence>
<dbReference type="GO" id="GO:0007131">
    <property type="term" value="P:reciprocal meiotic recombination"/>
    <property type="evidence" value="ECO:0007669"/>
    <property type="project" value="TreeGrafter"/>
</dbReference>
<evidence type="ECO:0008006" key="6">
    <source>
        <dbReference type="Google" id="ProtNLM"/>
    </source>
</evidence>
<dbReference type="PANTHER" id="PTHR46457">
    <property type="entry name" value="DNA REPAIR PROTEIN RAD51 HOMOLOG 4"/>
    <property type="match status" value="1"/>
</dbReference>
<dbReference type="EMBL" id="JAVRQU010000001">
    <property type="protein sequence ID" value="KAK5708000.1"/>
    <property type="molecule type" value="Genomic_DNA"/>
</dbReference>
<evidence type="ECO:0000313" key="4">
    <source>
        <dbReference type="EMBL" id="KAK5708000.1"/>
    </source>
</evidence>
<evidence type="ECO:0000313" key="5">
    <source>
        <dbReference type="Proteomes" id="UP001310594"/>
    </source>
</evidence>
<feature type="region of interest" description="Disordered" evidence="3">
    <location>
        <begin position="145"/>
        <end position="187"/>
    </location>
</feature>
<dbReference type="GO" id="GO:0003697">
    <property type="term" value="F:single-stranded DNA binding"/>
    <property type="evidence" value="ECO:0007669"/>
    <property type="project" value="TreeGrafter"/>
</dbReference>
<dbReference type="GO" id="GO:0005657">
    <property type="term" value="C:replication fork"/>
    <property type="evidence" value="ECO:0007669"/>
    <property type="project" value="TreeGrafter"/>
</dbReference>
<dbReference type="PANTHER" id="PTHR46457:SF1">
    <property type="entry name" value="DNA REPAIR PROTEIN RAD51 HOMOLOG 4"/>
    <property type="match status" value="1"/>
</dbReference>
<dbReference type="AlphaFoldDB" id="A0AAN7WKE6"/>
<dbReference type="GO" id="GO:0033063">
    <property type="term" value="C:Rad51B-Rad51C-Rad51D-XRCC2 complex"/>
    <property type="evidence" value="ECO:0007669"/>
    <property type="project" value="TreeGrafter"/>
</dbReference>
<organism evidence="4 5">
    <name type="scientific">Elasticomyces elasticus</name>
    <dbReference type="NCBI Taxonomy" id="574655"/>
    <lineage>
        <taxon>Eukaryota</taxon>
        <taxon>Fungi</taxon>
        <taxon>Dikarya</taxon>
        <taxon>Ascomycota</taxon>
        <taxon>Pezizomycotina</taxon>
        <taxon>Dothideomycetes</taxon>
        <taxon>Dothideomycetidae</taxon>
        <taxon>Mycosphaerellales</taxon>
        <taxon>Teratosphaeriaceae</taxon>
        <taxon>Elasticomyces</taxon>
    </lineage>
</organism>
<comment type="subcellular location">
    <subcellularLocation>
        <location evidence="1">Nucleus</location>
    </subcellularLocation>
</comment>
<gene>
    <name evidence="4" type="ORF">LTR97_000540</name>
</gene>
<proteinExistence type="predicted"/>
<evidence type="ECO:0000256" key="2">
    <source>
        <dbReference type="ARBA" id="ARBA00023242"/>
    </source>
</evidence>
<evidence type="ECO:0000256" key="1">
    <source>
        <dbReference type="ARBA" id="ARBA00004123"/>
    </source>
</evidence>
<accession>A0AAN7WKE6</accession>
<dbReference type="GO" id="GO:0005815">
    <property type="term" value="C:microtubule organizing center"/>
    <property type="evidence" value="ECO:0007669"/>
    <property type="project" value="TreeGrafter"/>
</dbReference>
<dbReference type="Gene3D" id="3.40.50.300">
    <property type="entry name" value="P-loop containing nucleotide triphosphate hydrolases"/>
    <property type="match status" value="1"/>
</dbReference>
<dbReference type="GO" id="GO:0042148">
    <property type="term" value="P:DNA strand invasion"/>
    <property type="evidence" value="ECO:0007669"/>
    <property type="project" value="TreeGrafter"/>
</dbReference>
<dbReference type="Proteomes" id="UP001310594">
    <property type="component" value="Unassembled WGS sequence"/>
</dbReference>
<comment type="caution">
    <text evidence="4">The sequence shown here is derived from an EMBL/GenBank/DDBJ whole genome shotgun (WGS) entry which is preliminary data.</text>
</comment>
<dbReference type="GO" id="GO:0000724">
    <property type="term" value="P:double-strand break repair via homologous recombination"/>
    <property type="evidence" value="ECO:0007669"/>
    <property type="project" value="TreeGrafter"/>
</dbReference>
<feature type="compositionally biased region" description="Acidic residues" evidence="3">
    <location>
        <begin position="165"/>
        <end position="174"/>
    </location>
</feature>
<name>A0AAN7WKE6_9PEZI</name>
<dbReference type="SUPFAM" id="SSF52540">
    <property type="entry name" value="P-loop containing nucleoside triphosphate hydrolases"/>
    <property type="match status" value="1"/>
</dbReference>
<evidence type="ECO:0000256" key="3">
    <source>
        <dbReference type="SAM" id="MobiDB-lite"/>
    </source>
</evidence>
<dbReference type="GO" id="GO:0000723">
    <property type="term" value="P:telomere maintenance"/>
    <property type="evidence" value="ECO:0007669"/>
    <property type="project" value="TreeGrafter"/>
</dbReference>